<reference evidence="3" key="1">
    <citation type="submission" date="2017-03" db="EMBL/GenBank/DDBJ databases">
        <authorList>
            <person name="Herbold C."/>
        </authorList>
    </citation>
    <scope>NUCLEOTIDE SEQUENCE [LARGE SCALE GENOMIC DNA]</scope>
</reference>
<evidence type="ECO:0000256" key="1">
    <source>
        <dbReference type="SAM" id="Phobius"/>
    </source>
</evidence>
<accession>A0A2H1FEF6</accession>
<dbReference type="AlphaFoldDB" id="A0A2H1FEF6"/>
<organism evidence="2 3">
    <name type="scientific">Candidatus Nitrosotalea okcheonensis</name>
    <dbReference type="NCBI Taxonomy" id="1903276"/>
    <lineage>
        <taxon>Archaea</taxon>
        <taxon>Nitrososphaerota</taxon>
        <taxon>Nitrososphaeria</taxon>
        <taxon>Nitrosotaleales</taxon>
        <taxon>Nitrosotaleaceae</taxon>
        <taxon>Nitrosotalea</taxon>
    </lineage>
</organism>
<keyword evidence="1" id="KW-1133">Transmembrane helix</keyword>
<keyword evidence="1" id="KW-0472">Membrane</keyword>
<dbReference type="EMBL" id="LT841358">
    <property type="protein sequence ID" value="SMH71140.1"/>
    <property type="molecule type" value="Genomic_DNA"/>
</dbReference>
<evidence type="ECO:0000313" key="2">
    <source>
        <dbReference type="EMBL" id="SMH71140.1"/>
    </source>
</evidence>
<gene>
    <name evidence="2" type="ORF">NCS_10947</name>
</gene>
<sequence length="543" mass="59308">MVSFCHKILLQFSYCARTEKCKCKDYFSKFNIMLLTVNIVMEIIAMSQAYAMEPLLPSYEPTQHMSSNPNLYVSTENSLFKNYFAGPQVIEVSVNDPGINRLDQAYGEPIVTVNGKRLRMAQTTDGNWYAYFADRNQAIAAANTAVITGKGLNFGGFCAPNSSFSPKSGLVYSDTVGFTIARGGFGSINDTNNGGTKISPSNLPLCTNIQGMLTANQMEHVIRQNKTLNMNPNGFAANAIEENIWPVIQLYDFSSIPTPVTVDYQKAGGDQIVALIFDKIPSNMINAYSNRPDFPPGAEIQGDLIDPQLNIDPTSEDSWTWGISPINNTLYYMAFDRNGKPDADGTLAMQNLIGNLTALMFNHNGALTGYLPQGVVITESQSNGIQTLFKDNNGLMRTNSISGLSGPFTTREIQPNVGIFANYDDGGIADVKIADNAPRDTSAIFSYNDKSYTVMVKYHDAKLTMNRPLVETISGTVGNPVGGYVVLTIVKPDNTKVRVNADVTDSGSFSTSITLDNSYPSGKYVVSGNYQDMDLGQIFFIVK</sequence>
<keyword evidence="1" id="KW-0812">Transmembrane</keyword>
<keyword evidence="3" id="KW-1185">Reference proteome</keyword>
<feature type="transmembrane region" description="Helical" evidence="1">
    <location>
        <begin position="30"/>
        <end position="51"/>
    </location>
</feature>
<evidence type="ECO:0000313" key="3">
    <source>
        <dbReference type="Proteomes" id="UP000230607"/>
    </source>
</evidence>
<protein>
    <submittedName>
        <fullName evidence="2">Uncharacterized protein</fullName>
    </submittedName>
</protein>
<dbReference type="Proteomes" id="UP000230607">
    <property type="component" value="Chromosome 1"/>
</dbReference>
<name>A0A2H1FEF6_9ARCH</name>
<proteinExistence type="predicted"/>